<organism evidence="2">
    <name type="scientific">Sesamum latifolium</name>
    <dbReference type="NCBI Taxonomy" id="2727402"/>
    <lineage>
        <taxon>Eukaryota</taxon>
        <taxon>Viridiplantae</taxon>
        <taxon>Streptophyta</taxon>
        <taxon>Embryophyta</taxon>
        <taxon>Tracheophyta</taxon>
        <taxon>Spermatophyta</taxon>
        <taxon>Magnoliopsida</taxon>
        <taxon>eudicotyledons</taxon>
        <taxon>Gunneridae</taxon>
        <taxon>Pentapetalae</taxon>
        <taxon>asterids</taxon>
        <taxon>lamiids</taxon>
        <taxon>Lamiales</taxon>
        <taxon>Pedaliaceae</taxon>
        <taxon>Sesamum</taxon>
    </lineage>
</organism>
<dbReference type="EMBL" id="JACGWN010000007">
    <property type="protein sequence ID" value="KAL0444443.1"/>
    <property type="molecule type" value="Genomic_DNA"/>
</dbReference>
<accession>A0AAW2WSG5</accession>
<dbReference type="InterPro" id="IPR001584">
    <property type="entry name" value="Integrase_cat-core"/>
</dbReference>
<dbReference type="PANTHER" id="PTHR48475:SF2">
    <property type="entry name" value="RIBONUCLEASE H"/>
    <property type="match status" value="1"/>
</dbReference>
<dbReference type="GO" id="GO:0015074">
    <property type="term" value="P:DNA integration"/>
    <property type="evidence" value="ECO:0007669"/>
    <property type="project" value="InterPro"/>
</dbReference>
<dbReference type="SUPFAM" id="SSF53098">
    <property type="entry name" value="Ribonuclease H-like"/>
    <property type="match status" value="1"/>
</dbReference>
<dbReference type="Pfam" id="PF00665">
    <property type="entry name" value="rve"/>
    <property type="match status" value="1"/>
</dbReference>
<reference evidence="2" key="2">
    <citation type="journal article" date="2024" name="Plant">
        <title>Genomic evolution and insights into agronomic trait innovations of Sesamum species.</title>
        <authorList>
            <person name="Miao H."/>
            <person name="Wang L."/>
            <person name="Qu L."/>
            <person name="Liu H."/>
            <person name="Sun Y."/>
            <person name="Le M."/>
            <person name="Wang Q."/>
            <person name="Wei S."/>
            <person name="Zheng Y."/>
            <person name="Lin W."/>
            <person name="Duan Y."/>
            <person name="Cao H."/>
            <person name="Xiong S."/>
            <person name="Wang X."/>
            <person name="Wei L."/>
            <person name="Li C."/>
            <person name="Ma Q."/>
            <person name="Ju M."/>
            <person name="Zhao R."/>
            <person name="Li G."/>
            <person name="Mu C."/>
            <person name="Tian Q."/>
            <person name="Mei H."/>
            <person name="Zhang T."/>
            <person name="Gao T."/>
            <person name="Zhang H."/>
        </authorList>
    </citation>
    <scope>NUCLEOTIDE SEQUENCE</scope>
    <source>
        <strain evidence="2">KEN1</strain>
    </source>
</reference>
<protein>
    <recommendedName>
        <fullName evidence="1">Integrase catalytic domain-containing protein</fullName>
    </recommendedName>
</protein>
<dbReference type="PANTHER" id="PTHR48475">
    <property type="entry name" value="RIBONUCLEASE H"/>
    <property type="match status" value="1"/>
</dbReference>
<feature type="domain" description="Integrase catalytic" evidence="1">
    <location>
        <begin position="42"/>
        <end position="134"/>
    </location>
</feature>
<dbReference type="InterPro" id="IPR012337">
    <property type="entry name" value="RNaseH-like_sf"/>
</dbReference>
<sequence>MRHGYFLPTLKRDSMQLVKICAQCQIHGNLHHTSGVKIELAKPTWPFDHWGIDLVGPFPPSQGQKKFLVVAVDHFSKWIEAEPITRITESAMIQFVWRNILCHFGIPRKITSDNGTQFQVSNRIILQNLKTKLGASRSKWVEKVPGVLWAYRTTPRTSTDETPFSLVYGSEALIPAKIVEPTNRMVGYEEQDNDKARQLNLDLVEERRTLARMSLENFKRRVVRNYNSHVKKRNFQVGELVLRKVEVQKPVGKLEQKWEGPYQVKEIRREGTYKLATLEGQEVPRTWSIQNLKKYYS</sequence>
<dbReference type="PROSITE" id="PS50994">
    <property type="entry name" value="INTEGRASE"/>
    <property type="match status" value="1"/>
</dbReference>
<evidence type="ECO:0000259" key="1">
    <source>
        <dbReference type="PROSITE" id="PS50994"/>
    </source>
</evidence>
<evidence type="ECO:0000313" key="2">
    <source>
        <dbReference type="EMBL" id="KAL0444443.1"/>
    </source>
</evidence>
<dbReference type="AlphaFoldDB" id="A0AAW2WSG5"/>
<name>A0AAW2WSG5_9LAMI</name>
<comment type="caution">
    <text evidence="2">The sequence shown here is derived from an EMBL/GenBank/DDBJ whole genome shotgun (WGS) entry which is preliminary data.</text>
</comment>
<dbReference type="GO" id="GO:0003676">
    <property type="term" value="F:nucleic acid binding"/>
    <property type="evidence" value="ECO:0007669"/>
    <property type="project" value="InterPro"/>
</dbReference>
<gene>
    <name evidence="2" type="ORF">Slati_2167000</name>
</gene>
<dbReference type="Gene3D" id="3.30.420.10">
    <property type="entry name" value="Ribonuclease H-like superfamily/Ribonuclease H"/>
    <property type="match status" value="2"/>
</dbReference>
<proteinExistence type="predicted"/>
<dbReference type="InterPro" id="IPR036397">
    <property type="entry name" value="RNaseH_sf"/>
</dbReference>
<reference evidence="2" key="1">
    <citation type="submission" date="2020-06" db="EMBL/GenBank/DDBJ databases">
        <authorList>
            <person name="Li T."/>
            <person name="Hu X."/>
            <person name="Zhang T."/>
            <person name="Song X."/>
            <person name="Zhang H."/>
            <person name="Dai N."/>
            <person name="Sheng W."/>
            <person name="Hou X."/>
            <person name="Wei L."/>
        </authorList>
    </citation>
    <scope>NUCLEOTIDE SEQUENCE</scope>
    <source>
        <strain evidence="2">KEN1</strain>
        <tissue evidence="2">Leaf</tissue>
    </source>
</reference>